<evidence type="ECO:0000313" key="1">
    <source>
        <dbReference type="EMBL" id="CAH1988180.1"/>
    </source>
</evidence>
<dbReference type="Proteomes" id="UP001152888">
    <property type="component" value="Unassembled WGS sequence"/>
</dbReference>
<keyword evidence="2" id="KW-1185">Reference proteome</keyword>
<protein>
    <submittedName>
        <fullName evidence="1">Uncharacterized protein</fullName>
    </submittedName>
</protein>
<reference evidence="1" key="1">
    <citation type="submission" date="2022-03" db="EMBL/GenBank/DDBJ databases">
        <authorList>
            <person name="Sayadi A."/>
        </authorList>
    </citation>
    <scope>NUCLEOTIDE SEQUENCE</scope>
</reference>
<dbReference type="EMBL" id="CAKOFQ010007038">
    <property type="protein sequence ID" value="CAH1988180.1"/>
    <property type="molecule type" value="Genomic_DNA"/>
</dbReference>
<organism evidence="1 2">
    <name type="scientific">Acanthoscelides obtectus</name>
    <name type="common">Bean weevil</name>
    <name type="synonym">Bruchus obtectus</name>
    <dbReference type="NCBI Taxonomy" id="200917"/>
    <lineage>
        <taxon>Eukaryota</taxon>
        <taxon>Metazoa</taxon>
        <taxon>Ecdysozoa</taxon>
        <taxon>Arthropoda</taxon>
        <taxon>Hexapoda</taxon>
        <taxon>Insecta</taxon>
        <taxon>Pterygota</taxon>
        <taxon>Neoptera</taxon>
        <taxon>Endopterygota</taxon>
        <taxon>Coleoptera</taxon>
        <taxon>Polyphaga</taxon>
        <taxon>Cucujiformia</taxon>
        <taxon>Chrysomeloidea</taxon>
        <taxon>Chrysomelidae</taxon>
        <taxon>Bruchinae</taxon>
        <taxon>Bruchini</taxon>
        <taxon>Acanthoscelides</taxon>
    </lineage>
</organism>
<proteinExistence type="predicted"/>
<comment type="caution">
    <text evidence="1">The sequence shown here is derived from an EMBL/GenBank/DDBJ whole genome shotgun (WGS) entry which is preliminary data.</text>
</comment>
<name>A0A9P0PL16_ACAOB</name>
<dbReference type="AlphaFoldDB" id="A0A9P0PL16"/>
<accession>A0A9P0PL16</accession>
<sequence length="20" mass="2338">MLRCLVTLTMTIKQVVLVYL</sequence>
<gene>
    <name evidence="1" type="ORF">ACAOBT_LOCUS18331</name>
</gene>
<evidence type="ECO:0000313" key="2">
    <source>
        <dbReference type="Proteomes" id="UP001152888"/>
    </source>
</evidence>